<dbReference type="RefSeq" id="WP_190999827.1">
    <property type="nucleotide sequence ID" value="NZ_JACXSI010000066.1"/>
</dbReference>
<proteinExistence type="predicted"/>
<reference evidence="1" key="1">
    <citation type="submission" date="2020-09" db="EMBL/GenBank/DDBJ databases">
        <title>Bacillus faecalis sp. nov., a moderately halophilic bacterium isolated from cow faeces.</title>
        <authorList>
            <person name="Jiang L."/>
            <person name="Lee J."/>
        </authorList>
    </citation>
    <scope>NUCLEOTIDE SEQUENCE</scope>
    <source>
        <strain evidence="1">AGMB 02131</strain>
    </source>
</reference>
<sequence length="73" mass="7676">MPAIVGFIQLINVGSSGVFHIGDVYKIMPISAVKTFAGSGSFNTGEKVSVNNAPNTVQMYDNDGVDLPIAFNV</sequence>
<protein>
    <submittedName>
        <fullName evidence="1">Spore germination protein</fullName>
    </submittedName>
</protein>
<comment type="caution">
    <text evidence="1">The sequence shown here is derived from an EMBL/GenBank/DDBJ whole genome shotgun (WGS) entry which is preliminary data.</text>
</comment>
<dbReference type="PANTHER" id="PTHR37808:SF3">
    <property type="entry name" value="SPORE GERMINATION PROTEIN GERPA-RELATED"/>
    <property type="match status" value="1"/>
</dbReference>
<organism evidence="1 2">
    <name type="scientific">Peribacillus faecalis</name>
    <dbReference type="NCBI Taxonomy" id="2772559"/>
    <lineage>
        <taxon>Bacteria</taxon>
        <taxon>Bacillati</taxon>
        <taxon>Bacillota</taxon>
        <taxon>Bacilli</taxon>
        <taxon>Bacillales</taxon>
        <taxon>Bacillaceae</taxon>
        <taxon>Peribacillus</taxon>
    </lineage>
</organism>
<evidence type="ECO:0000313" key="2">
    <source>
        <dbReference type="Proteomes" id="UP000602076"/>
    </source>
</evidence>
<evidence type="ECO:0000313" key="1">
    <source>
        <dbReference type="EMBL" id="MBD3110293.1"/>
    </source>
</evidence>
<dbReference type="Pfam" id="PF10676">
    <property type="entry name" value="gerPA"/>
    <property type="match status" value="1"/>
</dbReference>
<accession>A0A927CZ06</accession>
<gene>
    <name evidence="1" type="ORF">IEO70_18360</name>
</gene>
<dbReference type="InterPro" id="IPR019618">
    <property type="entry name" value="Spore_germination_GerPA"/>
</dbReference>
<name>A0A927CZ06_9BACI</name>
<dbReference type="AlphaFoldDB" id="A0A927CZ06"/>
<dbReference type="PANTHER" id="PTHR37808">
    <property type="entry name" value="SPORE GERMINATION PROTEIN-LIKE PROTEIN YDZR-RELATED"/>
    <property type="match status" value="1"/>
</dbReference>
<dbReference type="EMBL" id="JACXSI010000066">
    <property type="protein sequence ID" value="MBD3110293.1"/>
    <property type="molecule type" value="Genomic_DNA"/>
</dbReference>
<dbReference type="Proteomes" id="UP000602076">
    <property type="component" value="Unassembled WGS sequence"/>
</dbReference>
<keyword evidence="2" id="KW-1185">Reference proteome</keyword>